<accession>A0A6J7F4C5</accession>
<evidence type="ECO:0000313" key="6">
    <source>
        <dbReference type="EMBL" id="CAB4891142.1"/>
    </source>
</evidence>
<organism evidence="6">
    <name type="scientific">freshwater metagenome</name>
    <dbReference type="NCBI Taxonomy" id="449393"/>
    <lineage>
        <taxon>unclassified sequences</taxon>
        <taxon>metagenomes</taxon>
        <taxon>ecological metagenomes</taxon>
    </lineage>
</organism>
<comment type="cofactor">
    <cofactor evidence="1">
        <name>Mg(2+)</name>
        <dbReference type="ChEBI" id="CHEBI:18420"/>
    </cofactor>
</comment>
<dbReference type="EMBL" id="CAFBMH010000005">
    <property type="protein sequence ID" value="CAB4891142.1"/>
    <property type="molecule type" value="Genomic_DNA"/>
</dbReference>
<dbReference type="GO" id="GO:0016787">
    <property type="term" value="F:hydrolase activity"/>
    <property type="evidence" value="ECO:0007669"/>
    <property type="project" value="UniProtKB-KW"/>
</dbReference>
<dbReference type="InterPro" id="IPR020084">
    <property type="entry name" value="NUDIX_hydrolase_CS"/>
</dbReference>
<evidence type="ECO:0000256" key="2">
    <source>
        <dbReference type="ARBA" id="ARBA00022801"/>
    </source>
</evidence>
<dbReference type="AlphaFoldDB" id="A0A6J7F4C5"/>
<name>A0A6J7F4C5_9ZZZZ</name>
<evidence type="ECO:0000256" key="1">
    <source>
        <dbReference type="ARBA" id="ARBA00001946"/>
    </source>
</evidence>
<evidence type="ECO:0000313" key="4">
    <source>
        <dbReference type="EMBL" id="CAB4755596.1"/>
    </source>
</evidence>
<dbReference type="PROSITE" id="PS00893">
    <property type="entry name" value="NUDIX_BOX"/>
    <property type="match status" value="1"/>
</dbReference>
<dbReference type="Gene3D" id="3.90.79.10">
    <property type="entry name" value="Nucleoside Triphosphate Pyrophosphohydrolase"/>
    <property type="match status" value="1"/>
</dbReference>
<evidence type="ECO:0000259" key="3">
    <source>
        <dbReference type="PROSITE" id="PS51462"/>
    </source>
</evidence>
<dbReference type="Pfam" id="PF00293">
    <property type="entry name" value="NUDIX"/>
    <property type="match status" value="1"/>
</dbReference>
<gene>
    <name evidence="4" type="ORF">UFOPK2754_02078</name>
    <name evidence="5" type="ORF">UFOPK3139_02550</name>
    <name evidence="6" type="ORF">UFOPK3543_00272</name>
</gene>
<dbReference type="InterPro" id="IPR015797">
    <property type="entry name" value="NUDIX_hydrolase-like_dom_sf"/>
</dbReference>
<proteinExistence type="predicted"/>
<dbReference type="EMBL" id="CAFABA010000136">
    <property type="protein sequence ID" value="CAB4835627.1"/>
    <property type="molecule type" value="Genomic_DNA"/>
</dbReference>
<dbReference type="InterPro" id="IPR000086">
    <property type="entry name" value="NUDIX_hydrolase_dom"/>
</dbReference>
<protein>
    <submittedName>
        <fullName evidence="6">Unannotated protein</fullName>
    </submittedName>
</protein>
<dbReference type="PANTHER" id="PTHR43046">
    <property type="entry name" value="GDP-MANNOSE MANNOSYL HYDROLASE"/>
    <property type="match status" value="1"/>
</dbReference>
<sequence>MRWHVHGERSLYSSEWVELALVDIEIPGGARFDHHVVRFPRPAAGVILHDPTRGVLLLWRHRFITDTWGWEIPGGNVEQEETAQEGALREAIEESGWAAGPLEHVCTFHPTNGVSDQTFHVFLARSATYVGEPTDPSESERIEWVTVARLADLIRTGEVRDGLSLAGLSTALALGMLEPSASASMVTKMPL</sequence>
<dbReference type="EMBL" id="CAEZYR010000082">
    <property type="protein sequence ID" value="CAB4755596.1"/>
    <property type="molecule type" value="Genomic_DNA"/>
</dbReference>
<dbReference type="PRINTS" id="PR00502">
    <property type="entry name" value="NUDIXFAMILY"/>
</dbReference>
<dbReference type="PROSITE" id="PS51462">
    <property type="entry name" value="NUDIX"/>
    <property type="match status" value="1"/>
</dbReference>
<dbReference type="PANTHER" id="PTHR43046:SF14">
    <property type="entry name" value="MUTT_NUDIX FAMILY PROTEIN"/>
    <property type="match status" value="1"/>
</dbReference>
<dbReference type="InterPro" id="IPR020476">
    <property type="entry name" value="Nudix_hydrolase"/>
</dbReference>
<keyword evidence="2" id="KW-0378">Hydrolase</keyword>
<reference evidence="6" key="1">
    <citation type="submission" date="2020-05" db="EMBL/GenBank/DDBJ databases">
        <authorList>
            <person name="Chiriac C."/>
            <person name="Salcher M."/>
            <person name="Ghai R."/>
            <person name="Kavagutti S V."/>
        </authorList>
    </citation>
    <scope>NUCLEOTIDE SEQUENCE</scope>
</reference>
<feature type="domain" description="Nudix hydrolase" evidence="3">
    <location>
        <begin position="39"/>
        <end position="167"/>
    </location>
</feature>
<evidence type="ECO:0000313" key="5">
    <source>
        <dbReference type="EMBL" id="CAB4835627.1"/>
    </source>
</evidence>
<dbReference type="SUPFAM" id="SSF55811">
    <property type="entry name" value="Nudix"/>
    <property type="match status" value="1"/>
</dbReference>